<evidence type="ECO:0000256" key="1">
    <source>
        <dbReference type="SAM" id="MobiDB-lite"/>
    </source>
</evidence>
<keyword evidence="3" id="KW-1185">Reference proteome</keyword>
<protein>
    <submittedName>
        <fullName evidence="2">Uncharacterized protein</fullName>
    </submittedName>
</protein>
<dbReference type="EMBL" id="AJIL01000039">
    <property type="protein sequence ID" value="KNF00162.1"/>
    <property type="molecule type" value="Genomic_DNA"/>
</dbReference>
<feature type="region of interest" description="Disordered" evidence="1">
    <location>
        <begin position="1"/>
        <end position="33"/>
    </location>
</feature>
<evidence type="ECO:0000313" key="3">
    <source>
        <dbReference type="Proteomes" id="UP000054564"/>
    </source>
</evidence>
<feature type="compositionally biased region" description="Polar residues" evidence="1">
    <location>
        <begin position="1"/>
        <end position="16"/>
    </location>
</feature>
<feature type="compositionally biased region" description="Basic residues" evidence="1">
    <location>
        <begin position="20"/>
        <end position="30"/>
    </location>
</feature>
<dbReference type="Proteomes" id="UP000054564">
    <property type="component" value="Unassembled WGS sequence"/>
</dbReference>
<dbReference type="AlphaFoldDB" id="A0A0L0VLR8"/>
<name>A0A0L0VLR8_9BASI</name>
<comment type="caution">
    <text evidence="2">The sequence shown here is derived from an EMBL/GenBank/DDBJ whole genome shotgun (WGS) entry which is preliminary data.</text>
</comment>
<sequence>MVKNDNTSSGCRNRQPGTPHRTRKERRSRSTKLAAAQVFSTTVIPRTRIKDIEQVALQTRITDNTIGE</sequence>
<evidence type="ECO:0000313" key="2">
    <source>
        <dbReference type="EMBL" id="KNF00162.1"/>
    </source>
</evidence>
<proteinExistence type="predicted"/>
<reference evidence="3" key="1">
    <citation type="submission" date="2014-03" db="EMBL/GenBank/DDBJ databases">
        <title>The Genome Sequence of Puccinia striiformis f. sp. tritici PST-78.</title>
        <authorList>
            <consortium name="The Broad Institute Genome Sequencing Platform"/>
            <person name="Cuomo C."/>
            <person name="Hulbert S."/>
            <person name="Chen X."/>
            <person name="Walker B."/>
            <person name="Young S.K."/>
            <person name="Zeng Q."/>
            <person name="Gargeya S."/>
            <person name="Fitzgerald M."/>
            <person name="Haas B."/>
            <person name="Abouelleil A."/>
            <person name="Alvarado L."/>
            <person name="Arachchi H.M."/>
            <person name="Berlin A.M."/>
            <person name="Chapman S.B."/>
            <person name="Goldberg J."/>
            <person name="Griggs A."/>
            <person name="Gujja S."/>
            <person name="Hansen M."/>
            <person name="Howarth C."/>
            <person name="Imamovic A."/>
            <person name="Larimer J."/>
            <person name="McCowan C."/>
            <person name="Montmayeur A."/>
            <person name="Murphy C."/>
            <person name="Neiman D."/>
            <person name="Pearson M."/>
            <person name="Priest M."/>
            <person name="Roberts A."/>
            <person name="Saif S."/>
            <person name="Shea T."/>
            <person name="Sisk P."/>
            <person name="Sykes S."/>
            <person name="Wortman J."/>
            <person name="Nusbaum C."/>
            <person name="Birren B."/>
        </authorList>
    </citation>
    <scope>NUCLEOTIDE SEQUENCE [LARGE SCALE GENOMIC DNA]</scope>
    <source>
        <strain evidence="3">race PST-78</strain>
    </source>
</reference>
<accession>A0A0L0VLR8</accession>
<organism evidence="2 3">
    <name type="scientific">Puccinia striiformis f. sp. tritici PST-78</name>
    <dbReference type="NCBI Taxonomy" id="1165861"/>
    <lineage>
        <taxon>Eukaryota</taxon>
        <taxon>Fungi</taxon>
        <taxon>Dikarya</taxon>
        <taxon>Basidiomycota</taxon>
        <taxon>Pucciniomycotina</taxon>
        <taxon>Pucciniomycetes</taxon>
        <taxon>Pucciniales</taxon>
        <taxon>Pucciniaceae</taxon>
        <taxon>Puccinia</taxon>
    </lineage>
</organism>
<gene>
    <name evidence="2" type="ORF">PSTG_06572</name>
</gene>